<dbReference type="InterPro" id="IPR048428">
    <property type="entry name" value="YobI-NTPase"/>
</dbReference>
<protein>
    <recommendedName>
        <fullName evidence="2">YobI-like P-loop NTPase domain-containing protein</fullName>
    </recommendedName>
</protein>
<reference evidence="3" key="1">
    <citation type="submission" date="2023-07" db="EMBL/GenBank/DDBJ databases">
        <title>Genomic Encyclopedia of Type Strains, Phase IV (KMG-IV): sequencing the most valuable type-strain genomes for metagenomic binning, comparative biology and taxonomic classification.</title>
        <authorList>
            <person name="Goeker M."/>
        </authorList>
    </citation>
    <scope>NUCLEOTIDE SEQUENCE [LARGE SCALE GENOMIC DNA]</scope>
    <source>
        <strain evidence="3">DSM 22019</strain>
    </source>
</reference>
<evidence type="ECO:0000256" key="1">
    <source>
        <dbReference type="SAM" id="Phobius"/>
    </source>
</evidence>
<feature type="transmembrane region" description="Helical" evidence="1">
    <location>
        <begin position="149"/>
        <end position="171"/>
    </location>
</feature>
<name>A0ABU0NG14_9MOLU</name>
<feature type="domain" description="YobI-like P-loop NTPase" evidence="2">
    <location>
        <begin position="41"/>
        <end position="407"/>
    </location>
</feature>
<dbReference type="RefSeq" id="WP_307444920.1">
    <property type="nucleotide sequence ID" value="NZ_JAUSWP010000004.1"/>
</dbReference>
<sequence>MNNKIKELEIDEKVNDDKQNKSSLTYTLTPEIKENNKHLDDKLTEYIKSNQVKNIAISGIYGSGKTSFWLSYVNNNKKIIKPKEIITVALGKYHKDEVISNKKYNNLDSQDGKNFNNRLEKQILNQIASQIKNKRIPLSKYSSLQNKPWYWKLALFIFSLLTFVTNLSLIFKSNITSYFNISEKNIWWVFVSLYIIIFLLFYYIFIFSNYFKVKLFKFENLEIEKNNESIFGELSLLDKEINEIVYMLVSSKAKVVVFEDLDRYDDITIFEKLKEINFIVNNKTKRTIKFIYMIKDGLFESSEDKTKFFDAIIPIIPLSDNNNSESYIKELLADNYEDICSKVVWKISLYLNDLRVIKNIVNEYICYKEQISIEDLKLSNDKLFAIIVLKNLFPREFDEFLKNKGVIIELLNEKNTNVQSLEKEKYKDKLIKFVTFLINEELLDNSYYFYTVAFEKGVLTAKDTLFIKNILENNENDHTLKLDNRAQIVSRLDDFYFERKAVLNEDIFWECMQSDLIFDRRCLNKCLRKECSSIHKLDYSNKLKKMLNIEFEWYPFILHMFLKFSKNEFSIVVRRLVSLDLIWDLLERIDNFAKINNNKNACTILSKIIGFTYSNLYYKKETEIFWRKVSNIIVCNPTVLEYIQKSFLDDFIKEMHSKNLKFIKNCKHYHFEQEDLLKILDERELLTITVDNLYWLYDAMHGDEEVIYYGRFLNQLLKSKMSAKTKEYIKKDSFLEEYINWGSDEVKFENDESILIKIINSNITKESKIKYVSNNKTKLSDVSKIDNIVENEYLINIMLNKRIIRPTIFNINTLLDRLNYISKEIIEWLNKEINSENYSEIISHLEPKWINDIRHSNITSEKIIDWIKELENK</sequence>
<dbReference type="Pfam" id="PF20693">
    <property type="entry name" value="YobI-ATPase"/>
    <property type="match status" value="1"/>
</dbReference>
<gene>
    <name evidence="3" type="ORF">J2Z63_000515</name>
</gene>
<comment type="caution">
    <text evidence="3">The sequence shown here is derived from an EMBL/GenBank/DDBJ whole genome shotgun (WGS) entry which is preliminary data.</text>
</comment>
<organism evidence="3 4">
    <name type="scientific">Mycoplasma yeatsii</name>
    <dbReference type="NCBI Taxonomy" id="51365"/>
    <lineage>
        <taxon>Bacteria</taxon>
        <taxon>Bacillati</taxon>
        <taxon>Mycoplasmatota</taxon>
        <taxon>Mollicutes</taxon>
        <taxon>Mycoplasmataceae</taxon>
        <taxon>Mycoplasma</taxon>
    </lineage>
</organism>
<keyword evidence="1" id="KW-1133">Transmembrane helix</keyword>
<dbReference type="Proteomes" id="UP001236620">
    <property type="component" value="Unassembled WGS sequence"/>
</dbReference>
<feature type="transmembrane region" description="Helical" evidence="1">
    <location>
        <begin position="186"/>
        <end position="207"/>
    </location>
</feature>
<keyword evidence="1" id="KW-0472">Membrane</keyword>
<evidence type="ECO:0000259" key="2">
    <source>
        <dbReference type="Pfam" id="PF20693"/>
    </source>
</evidence>
<keyword evidence="1" id="KW-0812">Transmembrane</keyword>
<proteinExistence type="predicted"/>
<dbReference type="EMBL" id="JAUSWP010000004">
    <property type="protein sequence ID" value="MDQ0567869.1"/>
    <property type="molecule type" value="Genomic_DNA"/>
</dbReference>
<evidence type="ECO:0000313" key="4">
    <source>
        <dbReference type="Proteomes" id="UP001236620"/>
    </source>
</evidence>
<keyword evidence="4" id="KW-1185">Reference proteome</keyword>
<accession>A0ABU0NG14</accession>
<evidence type="ECO:0000313" key="3">
    <source>
        <dbReference type="EMBL" id="MDQ0567869.1"/>
    </source>
</evidence>